<feature type="region of interest" description="Disordered" evidence="1">
    <location>
        <begin position="1"/>
        <end position="22"/>
    </location>
</feature>
<protein>
    <submittedName>
        <fullName evidence="2">Uncharacterized protein</fullName>
    </submittedName>
</protein>
<dbReference type="Proteomes" id="UP000218334">
    <property type="component" value="Unassembled WGS sequence"/>
</dbReference>
<keyword evidence="3" id="KW-1185">Reference proteome</keyword>
<dbReference type="AlphaFoldDB" id="A0A2H3ATH1"/>
<evidence type="ECO:0000256" key="1">
    <source>
        <dbReference type="SAM" id="MobiDB-lite"/>
    </source>
</evidence>
<reference evidence="3" key="1">
    <citation type="journal article" date="2017" name="Nat. Ecol. Evol.">
        <title>Genome expansion and lineage-specific genetic innovations in the forest pathogenic fungi Armillaria.</title>
        <authorList>
            <person name="Sipos G."/>
            <person name="Prasanna A.N."/>
            <person name="Walter M.C."/>
            <person name="O'Connor E."/>
            <person name="Balint B."/>
            <person name="Krizsan K."/>
            <person name="Kiss B."/>
            <person name="Hess J."/>
            <person name="Varga T."/>
            <person name="Slot J."/>
            <person name="Riley R."/>
            <person name="Boka B."/>
            <person name="Rigling D."/>
            <person name="Barry K."/>
            <person name="Lee J."/>
            <person name="Mihaltcheva S."/>
            <person name="LaButti K."/>
            <person name="Lipzen A."/>
            <person name="Waldron R."/>
            <person name="Moloney N.M."/>
            <person name="Sperisen C."/>
            <person name="Kredics L."/>
            <person name="Vagvoelgyi C."/>
            <person name="Patrignani A."/>
            <person name="Fitzpatrick D."/>
            <person name="Nagy I."/>
            <person name="Doyle S."/>
            <person name="Anderson J.B."/>
            <person name="Grigoriev I.V."/>
            <person name="Gueldener U."/>
            <person name="Muensterkoetter M."/>
            <person name="Nagy L.G."/>
        </authorList>
    </citation>
    <scope>NUCLEOTIDE SEQUENCE [LARGE SCALE GENOMIC DNA]</scope>
    <source>
        <strain evidence="3">28-4</strain>
    </source>
</reference>
<organism evidence="2 3">
    <name type="scientific">Armillaria solidipes</name>
    <dbReference type="NCBI Taxonomy" id="1076256"/>
    <lineage>
        <taxon>Eukaryota</taxon>
        <taxon>Fungi</taxon>
        <taxon>Dikarya</taxon>
        <taxon>Basidiomycota</taxon>
        <taxon>Agaricomycotina</taxon>
        <taxon>Agaricomycetes</taxon>
        <taxon>Agaricomycetidae</taxon>
        <taxon>Agaricales</taxon>
        <taxon>Marasmiineae</taxon>
        <taxon>Physalacriaceae</taxon>
        <taxon>Armillaria</taxon>
    </lineage>
</organism>
<name>A0A2H3ATH1_9AGAR</name>
<gene>
    <name evidence="2" type="ORF">ARMSODRAFT_1025176</name>
</gene>
<accession>A0A2H3ATH1</accession>
<dbReference type="EMBL" id="KZ293470">
    <property type="protein sequence ID" value="PBK62049.1"/>
    <property type="molecule type" value="Genomic_DNA"/>
</dbReference>
<proteinExistence type="predicted"/>
<evidence type="ECO:0000313" key="2">
    <source>
        <dbReference type="EMBL" id="PBK62049.1"/>
    </source>
</evidence>
<evidence type="ECO:0000313" key="3">
    <source>
        <dbReference type="Proteomes" id="UP000218334"/>
    </source>
</evidence>
<sequence length="94" mass="9970">MSHHHLRHFPPPPPSPTSLGAHPAKRTLSISRAFAIAAPTYSNANSMFDPPHLTIFLAPSCPLVDVSITISTPIYAACPNVEGLKIEGDGGKEC</sequence>